<proteinExistence type="predicted"/>
<organism evidence="1 2">
    <name type="scientific">Sphaerodactylus townsendi</name>
    <dbReference type="NCBI Taxonomy" id="933632"/>
    <lineage>
        <taxon>Eukaryota</taxon>
        <taxon>Metazoa</taxon>
        <taxon>Chordata</taxon>
        <taxon>Craniata</taxon>
        <taxon>Vertebrata</taxon>
        <taxon>Euteleostomi</taxon>
        <taxon>Lepidosauria</taxon>
        <taxon>Squamata</taxon>
        <taxon>Bifurcata</taxon>
        <taxon>Gekkota</taxon>
        <taxon>Sphaerodactylidae</taxon>
        <taxon>Sphaerodactylus</taxon>
    </lineage>
</organism>
<comment type="caution">
    <text evidence="1">The sequence shown here is derived from an EMBL/GenBank/DDBJ whole genome shotgun (WGS) entry which is preliminary data.</text>
</comment>
<gene>
    <name evidence="1" type="ORF">K3G42_033242</name>
</gene>
<reference evidence="1" key="1">
    <citation type="submission" date="2021-08" db="EMBL/GenBank/DDBJ databases">
        <title>The first chromosome-level gecko genome reveals the dynamic sex chromosomes of Neotropical dwarf geckos (Sphaerodactylidae: Sphaerodactylus).</title>
        <authorList>
            <person name="Pinto B.J."/>
            <person name="Keating S.E."/>
            <person name="Gamble T."/>
        </authorList>
    </citation>
    <scope>NUCLEOTIDE SEQUENCE</scope>
    <source>
        <strain evidence="1">TG3544</strain>
    </source>
</reference>
<accession>A0ACB8EPL5</accession>
<protein>
    <submittedName>
        <fullName evidence="1">Uncharacterized protein</fullName>
    </submittedName>
</protein>
<dbReference type="EMBL" id="CM037616">
    <property type="protein sequence ID" value="KAH7994121.1"/>
    <property type="molecule type" value="Genomic_DNA"/>
</dbReference>
<dbReference type="Proteomes" id="UP000827872">
    <property type="component" value="Linkage Group LG03"/>
</dbReference>
<evidence type="ECO:0000313" key="2">
    <source>
        <dbReference type="Proteomes" id="UP000827872"/>
    </source>
</evidence>
<name>A0ACB8EPL5_9SAUR</name>
<keyword evidence="2" id="KW-1185">Reference proteome</keyword>
<sequence>MKLLLGLWALSHLLRSSSSACGNQQPWAIGDDSVHKQIQDLEAPWLVSIAGNGHSCQGAVVNNWFILTAASCFLLMKPNYVELITAGGHFSTLTVSQFLSHRGFSSWAQPPNNDLGLVLLGQPIDLRRRGLWPVCIPDGKETLLTWTQCRIYKRDQDGTCFSTPRSTAKLTKKRALSISPLSDASIDLQTVIRTSPNSLVAYINSRCASASGSYGHLSISTVRWQNQGCFGALGEPMGPGRPIPGEKVGLRQEEMGLVGVVGTMVGESHHLELSLSLFPTAEVRSQAQATLWMPTGIVPVLGGDISSPASREDSGEPQPTYLPLQTDTFQCLSSVSGSEQCSEEEIHIVNIA</sequence>
<evidence type="ECO:0000313" key="1">
    <source>
        <dbReference type="EMBL" id="KAH7994121.1"/>
    </source>
</evidence>